<evidence type="ECO:0000256" key="1">
    <source>
        <dbReference type="SAM" id="MobiDB-lite"/>
    </source>
</evidence>
<feature type="region of interest" description="Disordered" evidence="1">
    <location>
        <begin position="20"/>
        <end position="52"/>
    </location>
</feature>
<dbReference type="EMBL" id="JABFAB010000013">
    <property type="protein sequence ID" value="MBA0668412.1"/>
    <property type="molecule type" value="Genomic_DNA"/>
</dbReference>
<dbReference type="AlphaFoldDB" id="A0A7J8W0M7"/>
<protein>
    <submittedName>
        <fullName evidence="2">Uncharacterized protein</fullName>
    </submittedName>
</protein>
<accession>A0A7J8W0M7</accession>
<gene>
    <name evidence="2" type="ORF">Goklo_001332</name>
</gene>
<evidence type="ECO:0000313" key="3">
    <source>
        <dbReference type="Proteomes" id="UP000593573"/>
    </source>
</evidence>
<comment type="caution">
    <text evidence="2">The sequence shown here is derived from an EMBL/GenBank/DDBJ whole genome shotgun (WGS) entry which is preliminary data.</text>
</comment>
<feature type="compositionally biased region" description="Acidic residues" evidence="1">
    <location>
        <begin position="36"/>
        <end position="52"/>
    </location>
</feature>
<reference evidence="2 3" key="1">
    <citation type="journal article" date="2019" name="Genome Biol. Evol.">
        <title>Insights into the evolution of the New World diploid cottons (Gossypium, subgenus Houzingenia) based on genome sequencing.</title>
        <authorList>
            <person name="Grover C.E."/>
            <person name="Arick M.A. 2nd"/>
            <person name="Thrash A."/>
            <person name="Conover J.L."/>
            <person name="Sanders W.S."/>
            <person name="Peterson D.G."/>
            <person name="Frelichowski J.E."/>
            <person name="Scheffler J.A."/>
            <person name="Scheffler B.E."/>
            <person name="Wendel J.F."/>
        </authorList>
    </citation>
    <scope>NUCLEOTIDE SEQUENCE [LARGE SCALE GENOMIC DNA]</scope>
    <source>
        <strain evidence="2">57</strain>
        <tissue evidence="2">Leaf</tissue>
    </source>
</reference>
<organism evidence="2 3">
    <name type="scientific">Gossypium klotzschianum</name>
    <dbReference type="NCBI Taxonomy" id="34286"/>
    <lineage>
        <taxon>Eukaryota</taxon>
        <taxon>Viridiplantae</taxon>
        <taxon>Streptophyta</taxon>
        <taxon>Embryophyta</taxon>
        <taxon>Tracheophyta</taxon>
        <taxon>Spermatophyta</taxon>
        <taxon>Magnoliopsida</taxon>
        <taxon>eudicotyledons</taxon>
        <taxon>Gunneridae</taxon>
        <taxon>Pentapetalae</taxon>
        <taxon>rosids</taxon>
        <taxon>malvids</taxon>
        <taxon>Malvales</taxon>
        <taxon>Malvaceae</taxon>
        <taxon>Malvoideae</taxon>
        <taxon>Gossypium</taxon>
    </lineage>
</organism>
<proteinExistence type="predicted"/>
<dbReference type="Proteomes" id="UP000593573">
    <property type="component" value="Unassembled WGS sequence"/>
</dbReference>
<name>A0A7J8W0M7_9ROSI</name>
<evidence type="ECO:0000313" key="2">
    <source>
        <dbReference type="EMBL" id="MBA0668412.1"/>
    </source>
</evidence>
<keyword evidence="3" id="KW-1185">Reference proteome</keyword>
<sequence>MWDMILVWAKEVQNNIQVPNYMPDMFKPTQKKEAQENEEEEGDEEMDFKEDA</sequence>